<evidence type="ECO:0000256" key="3">
    <source>
        <dbReference type="PROSITE-ProRule" id="PRU00473"/>
    </source>
</evidence>
<dbReference type="Gene3D" id="3.30.1330.60">
    <property type="entry name" value="OmpA-like domain"/>
    <property type="match status" value="1"/>
</dbReference>
<dbReference type="InterPro" id="IPR036737">
    <property type="entry name" value="OmpA-like_sf"/>
</dbReference>
<evidence type="ECO:0000259" key="5">
    <source>
        <dbReference type="PROSITE" id="PS51123"/>
    </source>
</evidence>
<evidence type="ECO:0000313" key="6">
    <source>
        <dbReference type="EMBL" id="QIF95020.1"/>
    </source>
</evidence>
<dbReference type="AlphaFoldDB" id="A0A6G6SMV3"/>
<evidence type="ECO:0000256" key="4">
    <source>
        <dbReference type="SAM" id="Phobius"/>
    </source>
</evidence>
<dbReference type="InterPro" id="IPR050330">
    <property type="entry name" value="Bact_OuterMem_StrucFunc"/>
</dbReference>
<reference evidence="6 7" key="1">
    <citation type="submission" date="2020-01" db="EMBL/GenBank/DDBJ databases">
        <title>The genomic epidemiology of tigecycline resistance gene tet(X) variants in a swine farm in China.</title>
        <authorList>
            <person name="Peng K."/>
            <person name="Li R."/>
        </authorList>
    </citation>
    <scope>NUCLEOTIDE SEQUENCE [LARGE SCALE GENOMIC DNA]</scope>
    <source>
        <strain evidence="6 7">ZN3</strain>
    </source>
</reference>
<dbReference type="PANTHER" id="PTHR30329:SF20">
    <property type="entry name" value="EXPORTED PROTEIN"/>
    <property type="match status" value="1"/>
</dbReference>
<feature type="transmembrane region" description="Helical" evidence="4">
    <location>
        <begin position="39"/>
        <end position="59"/>
    </location>
</feature>
<protein>
    <submittedName>
        <fullName evidence="6">OmpA family protein</fullName>
    </submittedName>
</protein>
<comment type="subcellular location">
    <subcellularLocation>
        <location evidence="1">Cell outer membrane</location>
    </subcellularLocation>
</comment>
<feature type="domain" description="OmpA-like" evidence="5">
    <location>
        <begin position="443"/>
        <end position="561"/>
    </location>
</feature>
<feature type="transmembrane region" description="Helical" evidence="4">
    <location>
        <begin position="336"/>
        <end position="355"/>
    </location>
</feature>
<dbReference type="InterPro" id="IPR006665">
    <property type="entry name" value="OmpA-like"/>
</dbReference>
<proteinExistence type="predicted"/>
<keyword evidence="7" id="KW-1185">Reference proteome</keyword>
<dbReference type="PRINTS" id="PR01021">
    <property type="entry name" value="OMPADOMAIN"/>
</dbReference>
<evidence type="ECO:0000256" key="1">
    <source>
        <dbReference type="ARBA" id="ARBA00004442"/>
    </source>
</evidence>
<dbReference type="Pfam" id="PF00691">
    <property type="entry name" value="OmpA"/>
    <property type="match status" value="1"/>
</dbReference>
<dbReference type="Proteomes" id="UP000503287">
    <property type="component" value="Chromosome"/>
</dbReference>
<feature type="transmembrane region" description="Helical" evidence="4">
    <location>
        <begin position="12"/>
        <end position="33"/>
    </location>
</feature>
<name>A0A6G6SMV3_PROVU</name>
<dbReference type="InterPro" id="IPR006664">
    <property type="entry name" value="OMP_bac"/>
</dbReference>
<evidence type="ECO:0000313" key="7">
    <source>
        <dbReference type="Proteomes" id="UP000503287"/>
    </source>
</evidence>
<evidence type="ECO:0000256" key="2">
    <source>
        <dbReference type="ARBA" id="ARBA00023136"/>
    </source>
</evidence>
<keyword evidence="4" id="KW-1133">Transmembrane helix</keyword>
<dbReference type="CDD" id="cd07185">
    <property type="entry name" value="OmpA_C-like"/>
    <property type="match status" value="1"/>
</dbReference>
<dbReference type="PANTHER" id="PTHR30329">
    <property type="entry name" value="STATOR ELEMENT OF FLAGELLAR MOTOR COMPLEX"/>
    <property type="match status" value="1"/>
</dbReference>
<dbReference type="EMBL" id="CP047344">
    <property type="protein sequence ID" value="QIF95020.1"/>
    <property type="molecule type" value="Genomic_DNA"/>
</dbReference>
<dbReference type="PROSITE" id="PS51123">
    <property type="entry name" value="OMPA_2"/>
    <property type="match status" value="1"/>
</dbReference>
<gene>
    <name evidence="6" type="ORF">GTH24_14425</name>
</gene>
<sequence>MGNSRTVMQKNRIKQCVTLFSASLLLWLIWGFGSFGKEISFFLTAFICIVTLSLCIWFLRQQKSIPYLKDTQTNQLPPENYQGDVVIVCGQSQALFEENQTYRETAKGWYICASSPIDLINITQHISDVSPTQFNRLSLLYSLLPEQLSHIEEVTQETLNWRRAINECNKKAGKSLPFWVTLYLNSPIDYLNSHLDDTTPWIIHLKDQQELLVVSDNLATQPISRWLSQNTKHVEHQLTMALWIDQLLAWLKNTFIPLLTVAQSGAPSLIPVAWAIQFTTVSTVSNSCWAQFIHHKTTLFPSITKAPNQSEELPLPDLLINKFTHDVNLLQIETTFGVVGMICGLFLIGAISGSYHHNKQLIYDIGNDIHHFKSFTDENLEPKKVAYKQLLSDAAFLSHWQREGIPARYSLALYQGNNILPYLHALLSSWSPPLPPAPIIVQEVPEMVTLDSLALFASGQYELKNEATKVLVDALINIKAKPGWLIVISGYTDNTGNSDLNQKLSLKRAEAVRDWMIKTSDIAPSCFAVQGYGQHQPVADNSTLGGRARNRRVEIRLIPQADACQVLADDLTPLKDGGN</sequence>
<keyword evidence="2 3" id="KW-0472">Membrane</keyword>
<dbReference type="GO" id="GO:0009279">
    <property type="term" value="C:cell outer membrane"/>
    <property type="evidence" value="ECO:0007669"/>
    <property type="project" value="UniProtKB-SubCell"/>
</dbReference>
<keyword evidence="4" id="KW-0812">Transmembrane</keyword>
<accession>A0A6G6SMV3</accession>
<organism evidence="6 7">
    <name type="scientific">Proteus vulgaris</name>
    <dbReference type="NCBI Taxonomy" id="585"/>
    <lineage>
        <taxon>Bacteria</taxon>
        <taxon>Pseudomonadati</taxon>
        <taxon>Pseudomonadota</taxon>
        <taxon>Gammaproteobacteria</taxon>
        <taxon>Enterobacterales</taxon>
        <taxon>Morganellaceae</taxon>
        <taxon>Proteus</taxon>
    </lineage>
</organism>
<dbReference type="SUPFAM" id="SSF103088">
    <property type="entry name" value="OmpA-like"/>
    <property type="match status" value="1"/>
</dbReference>